<evidence type="ECO:0000313" key="7">
    <source>
        <dbReference type="EMBL" id="ARF70229.1"/>
    </source>
</evidence>
<keyword evidence="4" id="KW-1133">Transmembrane helix</keyword>
<name>A0A1V0UYN0_9BACL</name>
<dbReference type="Proteomes" id="UP000192727">
    <property type="component" value="Chromosome"/>
</dbReference>
<protein>
    <submittedName>
        <fullName evidence="7">Ligand-binding protein SH3</fullName>
    </submittedName>
</protein>
<accession>A0A1V0UYN0</accession>
<dbReference type="InterPro" id="IPR000390">
    <property type="entry name" value="Small_drug/metabolite_transptr"/>
</dbReference>
<keyword evidence="5" id="KW-0472">Membrane</keyword>
<dbReference type="GO" id="GO:0005886">
    <property type="term" value="C:plasma membrane"/>
    <property type="evidence" value="ECO:0007669"/>
    <property type="project" value="UniProtKB-SubCell"/>
</dbReference>
<dbReference type="SUPFAM" id="SSF103481">
    <property type="entry name" value="Multidrug resistance efflux transporter EmrE"/>
    <property type="match status" value="1"/>
</dbReference>
<dbReference type="AlphaFoldDB" id="A0A1V0UYN0"/>
<comment type="similarity">
    <text evidence="6">Belongs to the drug/metabolite transporter (DMT) superfamily. Small multidrug resistance (SMR) (TC 2.A.7.1) family.</text>
</comment>
<dbReference type="Gene3D" id="1.10.3730.20">
    <property type="match status" value="1"/>
</dbReference>
<evidence type="ECO:0000256" key="3">
    <source>
        <dbReference type="ARBA" id="ARBA00022692"/>
    </source>
</evidence>
<comment type="subcellular location">
    <subcellularLocation>
        <location evidence="1 6">Cell membrane</location>
        <topology evidence="1 6">Multi-pass membrane protein</topology>
    </subcellularLocation>
</comment>
<dbReference type="PANTHER" id="PTHR30561">
    <property type="entry name" value="SMR FAMILY PROTON-DEPENDENT DRUG EFFLUX TRANSPORTER SUGE"/>
    <property type="match status" value="1"/>
</dbReference>
<reference evidence="7 8" key="1">
    <citation type="submission" date="2017-03" db="EMBL/GenBank/DDBJ databases">
        <title>Paenibacillus larvae genome sequencing.</title>
        <authorList>
            <person name="Dingman D.W."/>
        </authorList>
    </citation>
    <scope>NUCLEOTIDE SEQUENCE [LARGE SCALE GENOMIC DNA]</scope>
    <source>
        <strain evidence="7 8">SAG 10367</strain>
    </source>
</reference>
<dbReference type="GeneID" id="64219080"/>
<evidence type="ECO:0000256" key="2">
    <source>
        <dbReference type="ARBA" id="ARBA00022475"/>
    </source>
</evidence>
<evidence type="ECO:0000256" key="1">
    <source>
        <dbReference type="ARBA" id="ARBA00004651"/>
    </source>
</evidence>
<keyword evidence="3 6" id="KW-0812">Transmembrane</keyword>
<evidence type="ECO:0000256" key="4">
    <source>
        <dbReference type="ARBA" id="ARBA00022989"/>
    </source>
</evidence>
<dbReference type="PANTHER" id="PTHR30561:SF7">
    <property type="entry name" value="GUANIDINIUM EFFLUX SYSTEM SUBUNIT GDNC-RELATED"/>
    <property type="match status" value="1"/>
</dbReference>
<organism evidence="7 8">
    <name type="scientific">Paenibacillus larvae subsp. pulvifaciens</name>
    <dbReference type="NCBI Taxonomy" id="1477"/>
    <lineage>
        <taxon>Bacteria</taxon>
        <taxon>Bacillati</taxon>
        <taxon>Bacillota</taxon>
        <taxon>Bacilli</taxon>
        <taxon>Bacillales</taxon>
        <taxon>Paenibacillaceae</taxon>
        <taxon>Paenibacillus</taxon>
    </lineage>
</organism>
<evidence type="ECO:0000313" key="8">
    <source>
        <dbReference type="Proteomes" id="UP000192727"/>
    </source>
</evidence>
<keyword evidence="2" id="KW-1003">Cell membrane</keyword>
<dbReference type="GO" id="GO:0022857">
    <property type="term" value="F:transmembrane transporter activity"/>
    <property type="evidence" value="ECO:0007669"/>
    <property type="project" value="InterPro"/>
</dbReference>
<evidence type="ECO:0000256" key="6">
    <source>
        <dbReference type="RuleBase" id="RU003942"/>
    </source>
</evidence>
<proteinExistence type="inferred from homology"/>
<dbReference type="InterPro" id="IPR045324">
    <property type="entry name" value="Small_multidrug_res"/>
</dbReference>
<dbReference type="InterPro" id="IPR037185">
    <property type="entry name" value="EmrE-like"/>
</dbReference>
<evidence type="ECO:0000256" key="5">
    <source>
        <dbReference type="ARBA" id="ARBA00023136"/>
    </source>
</evidence>
<sequence length="116" mass="12767">MMNKAWIYVMFTCLFELFWVFGFNVATTWWHWIIVIAIIITDFYFLSKACETLPTGTVYAIFAAGGTVGTALMDIFIFGGSFSIAKGVFMGLLVIGVISLKLADNESEEAQGKGVA</sequence>
<gene>
    <name evidence="7" type="ORF">B7C51_23885</name>
</gene>
<dbReference type="EMBL" id="CP020557">
    <property type="protein sequence ID" value="ARF70229.1"/>
    <property type="molecule type" value="Genomic_DNA"/>
</dbReference>
<dbReference type="RefSeq" id="WP_024094074.1">
    <property type="nucleotide sequence ID" value="NZ_CP019794.1"/>
</dbReference>
<dbReference type="Pfam" id="PF00893">
    <property type="entry name" value="Multi_Drug_Res"/>
    <property type="match status" value="1"/>
</dbReference>